<evidence type="ECO:0000256" key="1">
    <source>
        <dbReference type="SAM" id="MobiDB-lite"/>
    </source>
</evidence>
<proteinExistence type="predicted"/>
<comment type="caution">
    <text evidence="2">The sequence shown here is derived from an EMBL/GenBank/DDBJ whole genome shotgun (WGS) entry which is preliminary data.</text>
</comment>
<protein>
    <submittedName>
        <fullName evidence="2">Uncharacterized protein</fullName>
    </submittedName>
</protein>
<organism evidence="2 3">
    <name type="scientific">Fusarium coffeatum</name>
    <dbReference type="NCBI Taxonomy" id="231269"/>
    <lineage>
        <taxon>Eukaryota</taxon>
        <taxon>Fungi</taxon>
        <taxon>Dikarya</taxon>
        <taxon>Ascomycota</taxon>
        <taxon>Pezizomycotina</taxon>
        <taxon>Sordariomycetes</taxon>
        <taxon>Hypocreomycetidae</taxon>
        <taxon>Hypocreales</taxon>
        <taxon>Nectriaceae</taxon>
        <taxon>Fusarium</taxon>
        <taxon>Fusarium incarnatum-equiseti species complex</taxon>
    </lineage>
</organism>
<feature type="region of interest" description="Disordered" evidence="1">
    <location>
        <begin position="1"/>
        <end position="32"/>
    </location>
</feature>
<gene>
    <name evidence="2" type="ORF">FIESC28_06762</name>
</gene>
<keyword evidence="3" id="KW-1185">Reference proteome</keyword>
<name>A0A366RIB8_9HYPO</name>
<dbReference type="RefSeq" id="XP_031015014.1">
    <property type="nucleotide sequence ID" value="XM_031160905.1"/>
</dbReference>
<evidence type="ECO:0000313" key="3">
    <source>
        <dbReference type="Proteomes" id="UP000253153"/>
    </source>
</evidence>
<dbReference type="Proteomes" id="UP000253153">
    <property type="component" value="Unassembled WGS sequence"/>
</dbReference>
<reference evidence="2 3" key="1">
    <citation type="submission" date="2018-06" db="EMBL/GenBank/DDBJ databases">
        <title>Fusarium incarnatum-equiseti species complex species 28.</title>
        <authorList>
            <person name="Gardiner D.M."/>
        </authorList>
    </citation>
    <scope>NUCLEOTIDE SEQUENCE [LARGE SCALE GENOMIC DNA]</scope>
    <source>
        <strain evidence="2 3">FIESC_28</strain>
    </source>
</reference>
<feature type="compositionally biased region" description="Basic and acidic residues" evidence="1">
    <location>
        <begin position="12"/>
        <end position="25"/>
    </location>
</feature>
<dbReference type="GeneID" id="41996201"/>
<dbReference type="EMBL" id="QKXC01000138">
    <property type="protein sequence ID" value="RBR16847.1"/>
    <property type="molecule type" value="Genomic_DNA"/>
</dbReference>
<sequence length="149" mass="16389">MPPEGDMNIPGERSHSPERNDTEHGDVEEEISETEMDLLALEEVVVWARDRPTALLKELCDIGIVPFASKLAEVVSLAKREAAAIRQRLGDVEESGNDVEESGNDLPANEPGLMLAEVLANIDMNLLHRGLSYLKSTLEAQRWNGSNEA</sequence>
<accession>A0A366RIB8</accession>
<evidence type="ECO:0000313" key="2">
    <source>
        <dbReference type="EMBL" id="RBR16847.1"/>
    </source>
</evidence>
<dbReference type="AlphaFoldDB" id="A0A366RIB8"/>